<evidence type="ECO:0000256" key="4">
    <source>
        <dbReference type="RuleBase" id="RU000481"/>
    </source>
</evidence>
<dbReference type="InterPro" id="IPR015422">
    <property type="entry name" value="PyrdxlP-dep_Trfase_small"/>
</dbReference>
<dbReference type="AlphaFoldDB" id="A0A0F5FRS0"/>
<proteinExistence type="inferred from homology"/>
<dbReference type="InterPro" id="IPR050881">
    <property type="entry name" value="LL-DAP_aminotransferase"/>
</dbReference>
<evidence type="ECO:0000256" key="1">
    <source>
        <dbReference type="ARBA" id="ARBA00001933"/>
    </source>
</evidence>
<dbReference type="GO" id="GO:0008483">
    <property type="term" value="F:transaminase activity"/>
    <property type="evidence" value="ECO:0007669"/>
    <property type="project" value="UniProtKB-KW"/>
</dbReference>
<dbReference type="SUPFAM" id="SSF53383">
    <property type="entry name" value="PLP-dependent transferases"/>
    <property type="match status" value="1"/>
</dbReference>
<comment type="cofactor">
    <cofactor evidence="1 4">
        <name>pyridoxal 5'-phosphate</name>
        <dbReference type="ChEBI" id="CHEBI:597326"/>
    </cofactor>
</comment>
<dbReference type="InterPro" id="IPR015424">
    <property type="entry name" value="PyrdxlP-dep_Trfase"/>
</dbReference>
<dbReference type="InterPro" id="IPR015421">
    <property type="entry name" value="PyrdxlP-dep_Trfase_major"/>
</dbReference>
<name>A0A0F5FRS0_9HYPH</name>
<evidence type="ECO:0000259" key="5">
    <source>
        <dbReference type="Pfam" id="PF00155"/>
    </source>
</evidence>
<reference evidence="6 7" key="1">
    <citation type="submission" date="2015-03" db="EMBL/GenBank/DDBJ databases">
        <authorList>
            <person name="Hassan Y.I."/>
            <person name="Lepp D."/>
            <person name="Li X.-Z."/>
            <person name="Zhou T."/>
        </authorList>
    </citation>
    <scope>NUCLEOTIDE SEQUENCE [LARGE SCALE GENOMIC DNA]</scope>
    <source>
        <strain evidence="6 7">BD-c194</strain>
    </source>
</reference>
<comment type="similarity">
    <text evidence="4">Belongs to the class-I pyridoxal-phosphate-dependent aminotransferase family.</text>
</comment>
<keyword evidence="2 4" id="KW-0032">Aminotransferase</keyword>
<comment type="caution">
    <text evidence="6">The sequence shown here is derived from an EMBL/GenBank/DDBJ whole genome shotgun (WGS) entry which is preliminary data.</text>
</comment>
<evidence type="ECO:0000313" key="6">
    <source>
        <dbReference type="EMBL" id="KKB11564.1"/>
    </source>
</evidence>
<dbReference type="GO" id="GO:0030170">
    <property type="term" value="F:pyridoxal phosphate binding"/>
    <property type="evidence" value="ECO:0007669"/>
    <property type="project" value="InterPro"/>
</dbReference>
<dbReference type="PANTHER" id="PTHR42832:SF1">
    <property type="entry name" value="GLUTAMATE-PYRUVATE AMINOTRANSFERASE ALAC"/>
    <property type="match status" value="1"/>
</dbReference>
<dbReference type="NCBIfam" id="NF006604">
    <property type="entry name" value="PRK09148.1"/>
    <property type="match status" value="1"/>
</dbReference>
<evidence type="ECO:0000313" key="7">
    <source>
        <dbReference type="Proteomes" id="UP000033632"/>
    </source>
</evidence>
<dbReference type="EC" id="2.6.1.-" evidence="4"/>
<gene>
    <name evidence="6" type="ORF">VE25_12305</name>
</gene>
<dbReference type="InterPro" id="IPR004839">
    <property type="entry name" value="Aminotransferase_I/II_large"/>
</dbReference>
<organism evidence="6 7">
    <name type="scientific">Devosia geojensis</name>
    <dbReference type="NCBI Taxonomy" id="443610"/>
    <lineage>
        <taxon>Bacteria</taxon>
        <taxon>Pseudomonadati</taxon>
        <taxon>Pseudomonadota</taxon>
        <taxon>Alphaproteobacteria</taxon>
        <taxon>Hyphomicrobiales</taxon>
        <taxon>Devosiaceae</taxon>
        <taxon>Devosia</taxon>
    </lineage>
</organism>
<keyword evidence="3 4" id="KW-0808">Transferase</keyword>
<dbReference type="Proteomes" id="UP000033632">
    <property type="component" value="Unassembled WGS sequence"/>
</dbReference>
<dbReference type="RefSeq" id="WP_046108921.1">
    <property type="nucleotide sequence ID" value="NZ_JZEX01000113.1"/>
</dbReference>
<dbReference type="InterPro" id="IPR004838">
    <property type="entry name" value="NHTrfase_class1_PyrdxlP-BS"/>
</dbReference>
<evidence type="ECO:0000256" key="3">
    <source>
        <dbReference type="ARBA" id="ARBA00022679"/>
    </source>
</evidence>
<protein>
    <recommendedName>
        <fullName evidence="4">Aminotransferase</fullName>
        <ecNumber evidence="4">2.6.1.-</ecNumber>
    </recommendedName>
</protein>
<dbReference type="CDD" id="cd00609">
    <property type="entry name" value="AAT_like"/>
    <property type="match status" value="1"/>
</dbReference>
<dbReference type="PROSITE" id="PS00105">
    <property type="entry name" value="AA_TRANSFER_CLASS_1"/>
    <property type="match status" value="1"/>
</dbReference>
<dbReference type="PATRIC" id="fig|443610.3.peg.671"/>
<dbReference type="EMBL" id="JZEX01000113">
    <property type="protein sequence ID" value="KKB11564.1"/>
    <property type="molecule type" value="Genomic_DNA"/>
</dbReference>
<sequence length="406" mass="44793">MSEDFHRIRRLPPYVFEHINPIKAKARAEGVDIIDLGMGNPDLPTPDHIVAKLQETVLNPKTHRYSTSKGIPGLRKAQASYYGRRFGVKLNPDTQIVATLGSKEGFANMAQAITAPGDVVLVPNPTYPIHSFGFIMSGGVVRSMPAEPNEDFLRSLDRAVRHSIPKPIALILNYPANPTAYTADLDFYAEVVRYCREQGIFILSDLAYAEIYFDETEPPPSILQIPGAIDIAVEFTSMSKTYSMPGWRVGFAVGNERLIAALARVKSYLDYGAFTPIQVAAATALNGSDEVIEEVRRIYKHRRDVMVESFGRSGWNIPTPKATMFAWAPIPDQYAHLGSLEFAKLLVKETGVAVAPGVGFGEYGDQYIRLAFVENEQRIRQAARNIKKLLGSKAGQGNVVPLAVNK</sequence>
<dbReference type="Pfam" id="PF00155">
    <property type="entry name" value="Aminotran_1_2"/>
    <property type="match status" value="1"/>
</dbReference>
<evidence type="ECO:0000256" key="2">
    <source>
        <dbReference type="ARBA" id="ARBA00022576"/>
    </source>
</evidence>
<dbReference type="PANTHER" id="PTHR42832">
    <property type="entry name" value="AMINO ACID AMINOTRANSFERASE"/>
    <property type="match status" value="1"/>
</dbReference>
<dbReference type="OrthoDB" id="9804407at2"/>
<dbReference type="STRING" id="443610.VE25_12305"/>
<keyword evidence="7" id="KW-1185">Reference proteome</keyword>
<accession>A0A0F5FRS0</accession>
<feature type="domain" description="Aminotransferase class I/classII large" evidence="5">
    <location>
        <begin position="32"/>
        <end position="385"/>
    </location>
</feature>
<dbReference type="Gene3D" id="3.40.640.10">
    <property type="entry name" value="Type I PLP-dependent aspartate aminotransferase-like (Major domain)"/>
    <property type="match status" value="1"/>
</dbReference>
<dbReference type="Gene3D" id="3.90.1150.10">
    <property type="entry name" value="Aspartate Aminotransferase, domain 1"/>
    <property type="match status" value="1"/>
</dbReference>